<protein>
    <submittedName>
        <fullName evidence="2">Uncharacterized protein</fullName>
    </submittedName>
</protein>
<organism evidence="2 3">
    <name type="scientific">Phellinidium pouzarii</name>
    <dbReference type="NCBI Taxonomy" id="167371"/>
    <lineage>
        <taxon>Eukaryota</taxon>
        <taxon>Fungi</taxon>
        <taxon>Dikarya</taxon>
        <taxon>Basidiomycota</taxon>
        <taxon>Agaricomycotina</taxon>
        <taxon>Agaricomycetes</taxon>
        <taxon>Hymenochaetales</taxon>
        <taxon>Hymenochaetaceae</taxon>
        <taxon>Phellinidium</taxon>
    </lineage>
</organism>
<feature type="compositionally biased region" description="Low complexity" evidence="1">
    <location>
        <begin position="318"/>
        <end position="358"/>
    </location>
</feature>
<feature type="region of interest" description="Disordered" evidence="1">
    <location>
        <begin position="176"/>
        <end position="202"/>
    </location>
</feature>
<dbReference type="Proteomes" id="UP000308199">
    <property type="component" value="Unassembled WGS sequence"/>
</dbReference>
<reference evidence="2 3" key="1">
    <citation type="submission" date="2019-02" db="EMBL/GenBank/DDBJ databases">
        <title>Genome sequencing of the rare red list fungi Phellinidium pouzarii.</title>
        <authorList>
            <person name="Buettner E."/>
            <person name="Kellner H."/>
        </authorList>
    </citation>
    <scope>NUCLEOTIDE SEQUENCE [LARGE SCALE GENOMIC DNA]</scope>
    <source>
        <strain evidence="2 3">DSM 108285</strain>
    </source>
</reference>
<feature type="compositionally biased region" description="Polar residues" evidence="1">
    <location>
        <begin position="275"/>
        <end position="284"/>
    </location>
</feature>
<sequence>MNTHSRSPTAPARFKRPQRLISASPAIQDTNKGTIRPPYLVKDNTSKPFQLLEAHPLSLLCRFHNVKRVSLEEGVPPPFKIDVPILRDALGDPNSLLPTHMLAVYDQDMEPDPSSNSPLLPYTAAIPSGPPSFPATPLMIPVNADLWAQHFSSTLSSSHTPVPSLPISPLIPTINVPRSHSSTSSVASESSYRSDSPSSPSRPHAILSLPVHVMRVPSAKSLPLLLLVALKVLPENSVAPALLPRRVLSEFPASPAILTQQLLLWLYPPKKDRQNSAYSDSSGGRRSIREQGSRSPGSSRARSPRPPPSGHPPPPHSPLLSPTPSSSASDTRRFSSTSASSLGSTTSSYFSSYSQPSPTLSPTAPIEPICALADPETMLDPDLRLLTLVQQNFGMWANALALGVKDASVVRLVELAWTVSAEARRLRFGDPLEGGSGYNDSLRRSRRSRSRTPLPAIRTPSVSSAVRRVDEFGPQNA</sequence>
<feature type="region of interest" description="Disordered" evidence="1">
    <location>
        <begin position="273"/>
        <end position="364"/>
    </location>
</feature>
<comment type="caution">
    <text evidence="2">The sequence shown here is derived from an EMBL/GenBank/DDBJ whole genome shotgun (WGS) entry which is preliminary data.</text>
</comment>
<keyword evidence="3" id="KW-1185">Reference proteome</keyword>
<feature type="compositionally biased region" description="Pro residues" evidence="1">
    <location>
        <begin position="304"/>
        <end position="317"/>
    </location>
</feature>
<gene>
    <name evidence="2" type="ORF">EW145_g6983</name>
</gene>
<name>A0A4S4KS08_9AGAM</name>
<dbReference type="OrthoDB" id="2802364at2759"/>
<feature type="region of interest" description="Disordered" evidence="1">
    <location>
        <begin position="437"/>
        <end position="477"/>
    </location>
</feature>
<evidence type="ECO:0000313" key="3">
    <source>
        <dbReference type="Proteomes" id="UP000308199"/>
    </source>
</evidence>
<evidence type="ECO:0000313" key="2">
    <source>
        <dbReference type="EMBL" id="THH01081.1"/>
    </source>
</evidence>
<evidence type="ECO:0000256" key="1">
    <source>
        <dbReference type="SAM" id="MobiDB-lite"/>
    </source>
</evidence>
<accession>A0A4S4KS08</accession>
<dbReference type="EMBL" id="SGPK01000606">
    <property type="protein sequence ID" value="THH01081.1"/>
    <property type="molecule type" value="Genomic_DNA"/>
</dbReference>
<dbReference type="AlphaFoldDB" id="A0A4S4KS08"/>
<proteinExistence type="predicted"/>